<proteinExistence type="predicted"/>
<dbReference type="AlphaFoldDB" id="A0A0E9XIJ9"/>
<dbReference type="EMBL" id="GBXM01006341">
    <property type="protein sequence ID" value="JAI02237.1"/>
    <property type="molecule type" value="Transcribed_RNA"/>
</dbReference>
<evidence type="ECO:0000313" key="1">
    <source>
        <dbReference type="EMBL" id="JAI02237.1"/>
    </source>
</evidence>
<organism evidence="1">
    <name type="scientific">Anguilla anguilla</name>
    <name type="common">European freshwater eel</name>
    <name type="synonym">Muraena anguilla</name>
    <dbReference type="NCBI Taxonomy" id="7936"/>
    <lineage>
        <taxon>Eukaryota</taxon>
        <taxon>Metazoa</taxon>
        <taxon>Chordata</taxon>
        <taxon>Craniata</taxon>
        <taxon>Vertebrata</taxon>
        <taxon>Euteleostomi</taxon>
        <taxon>Actinopterygii</taxon>
        <taxon>Neopterygii</taxon>
        <taxon>Teleostei</taxon>
        <taxon>Anguilliformes</taxon>
        <taxon>Anguillidae</taxon>
        <taxon>Anguilla</taxon>
    </lineage>
</organism>
<protein>
    <submittedName>
        <fullName evidence="1">Uncharacterized protein</fullName>
    </submittedName>
</protein>
<reference evidence="1" key="1">
    <citation type="submission" date="2014-11" db="EMBL/GenBank/DDBJ databases">
        <authorList>
            <person name="Amaro Gonzalez C."/>
        </authorList>
    </citation>
    <scope>NUCLEOTIDE SEQUENCE</scope>
</reference>
<reference evidence="1" key="2">
    <citation type="journal article" date="2015" name="Fish Shellfish Immunol.">
        <title>Early steps in the European eel (Anguilla anguilla)-Vibrio vulnificus interaction in the gills: Role of the RtxA13 toxin.</title>
        <authorList>
            <person name="Callol A."/>
            <person name="Pajuelo D."/>
            <person name="Ebbesson L."/>
            <person name="Teles M."/>
            <person name="MacKenzie S."/>
            <person name="Amaro C."/>
        </authorList>
    </citation>
    <scope>NUCLEOTIDE SEQUENCE</scope>
</reference>
<name>A0A0E9XIJ9_ANGAN</name>
<accession>A0A0E9XIJ9</accession>
<sequence>MNALKWNGSASTSHGFLVEDTTGLRHHFTMINKKRNSEFKTNHLDTKFTVCIICKNILKHVFHFIDLM</sequence>